<feature type="compositionally biased region" description="Low complexity" evidence="1">
    <location>
        <begin position="461"/>
        <end position="476"/>
    </location>
</feature>
<dbReference type="AlphaFoldDB" id="A0A507DDY7"/>
<feature type="region of interest" description="Disordered" evidence="1">
    <location>
        <begin position="414"/>
        <end position="500"/>
    </location>
</feature>
<comment type="caution">
    <text evidence="2">The sequence shown here is derived from an EMBL/GenBank/DDBJ whole genome shotgun (WGS) entry which is preliminary data.</text>
</comment>
<dbReference type="VEuPathDB" id="FungiDB:SeMB42_g01472"/>
<dbReference type="EMBL" id="QEAM01000025">
    <property type="protein sequence ID" value="TPX49909.1"/>
    <property type="molecule type" value="Genomic_DNA"/>
</dbReference>
<feature type="compositionally biased region" description="Polar residues" evidence="1">
    <location>
        <begin position="414"/>
        <end position="426"/>
    </location>
</feature>
<protein>
    <submittedName>
        <fullName evidence="2">Uncharacterized protein</fullName>
    </submittedName>
</protein>
<evidence type="ECO:0000313" key="5">
    <source>
        <dbReference type="Proteomes" id="UP000320475"/>
    </source>
</evidence>
<feature type="region of interest" description="Disordered" evidence="1">
    <location>
        <begin position="547"/>
        <end position="615"/>
    </location>
</feature>
<evidence type="ECO:0000313" key="2">
    <source>
        <dbReference type="EMBL" id="TPX49909.1"/>
    </source>
</evidence>
<dbReference type="EMBL" id="QEAN01000038">
    <property type="protein sequence ID" value="TPX52363.1"/>
    <property type="molecule type" value="Genomic_DNA"/>
</dbReference>
<proteinExistence type="predicted"/>
<gene>
    <name evidence="2" type="ORF">SeLEV6574_g01201</name>
    <name evidence="3" type="ORF">SeMB42_g01472</name>
</gene>
<dbReference type="Proteomes" id="UP000320475">
    <property type="component" value="Unassembled WGS sequence"/>
</dbReference>
<keyword evidence="4" id="KW-1185">Reference proteome</keyword>
<dbReference type="STRING" id="286115.A0A507DDY7"/>
<accession>A0A507DDY7</accession>
<evidence type="ECO:0000313" key="3">
    <source>
        <dbReference type="EMBL" id="TPX52363.1"/>
    </source>
</evidence>
<feature type="compositionally biased region" description="Polar residues" evidence="1">
    <location>
        <begin position="553"/>
        <end position="574"/>
    </location>
</feature>
<feature type="region of interest" description="Disordered" evidence="1">
    <location>
        <begin position="62"/>
        <end position="96"/>
    </location>
</feature>
<sequence>MYASFATTTAALAGGIARVASPREVLPRKGMNLDGLRGPPGVLTTAEAEASTMAFPLNRKRKAGYGLHDEDDDEEPREDEVEGGPQKRMRKSPYEDQVKETIRMRLKNGPERRPWLWLYGVSARKRLPRTPWDDKVLARRLAEFYGPPPVPKPLATSNPIEAQATAPSLPKMTIPKSTATPELAPSTAAPTFSTSTTSSFVGFQVPTIASALPTLMNFGASNVKESVTTAPTGPQSSLAAVGNPAQQVNEFASGSNQTPTASGTSVPSTPNAPFNFGQTFSFNNSSSINPPPLASGSNHIPTTFGTSVTITPLVTSKPIESHNITASPPKMTIPNLAVPLMSPPNLDFRSLSSTEGTSTKTYQPFTLSTNLASASSAAPALSTSASSFVGFQVPTTTSAAPTSMNFGVSNVKESVTTAPTGPQSSLAAVGNPAQPVNEFASGSNQTPTTSGASVPSTPNAPFSFGQSFSFNSSSTTNPPPLAPGSNQTSTTSGTSVPSTPNAPFTFSQAFSFNSSSSLNPPPLVFGQLVPPPSTQAVSATAAAPSTPIFSFGQAPQQPGAHSNNSADAGNQQPAFTFGQAPVGYVNGHSSNTQPPFAFLQQQQPSPAGLTPFGQVSSQSLGASAAAPTPQSILVQPPQQQAIGGIPQVGPGAGGIGAPLGAVFQFGDMSSTDTGSMFNVGASRKIAGVRGSLSAKRGGSGKKFKRI</sequence>
<evidence type="ECO:0000256" key="1">
    <source>
        <dbReference type="SAM" id="MobiDB-lite"/>
    </source>
</evidence>
<feature type="compositionally biased region" description="Polar residues" evidence="1">
    <location>
        <begin position="440"/>
        <end position="460"/>
    </location>
</feature>
<evidence type="ECO:0000313" key="4">
    <source>
        <dbReference type="Proteomes" id="UP000317494"/>
    </source>
</evidence>
<feature type="compositionally biased region" description="Low complexity" evidence="1">
    <location>
        <begin position="593"/>
        <end position="607"/>
    </location>
</feature>
<name>A0A507DDY7_9FUNG</name>
<organism evidence="2 5">
    <name type="scientific">Synchytrium endobioticum</name>
    <dbReference type="NCBI Taxonomy" id="286115"/>
    <lineage>
        <taxon>Eukaryota</taxon>
        <taxon>Fungi</taxon>
        <taxon>Fungi incertae sedis</taxon>
        <taxon>Chytridiomycota</taxon>
        <taxon>Chytridiomycota incertae sedis</taxon>
        <taxon>Chytridiomycetes</taxon>
        <taxon>Synchytriales</taxon>
        <taxon>Synchytriaceae</taxon>
        <taxon>Synchytrium</taxon>
    </lineage>
</organism>
<feature type="compositionally biased region" description="Acidic residues" evidence="1">
    <location>
        <begin position="69"/>
        <end position="82"/>
    </location>
</feature>
<feature type="compositionally biased region" description="Low complexity" evidence="1">
    <location>
        <begin position="484"/>
        <end position="499"/>
    </location>
</feature>
<feature type="region of interest" description="Disordered" evidence="1">
    <location>
        <begin position="171"/>
        <end position="191"/>
    </location>
</feature>
<feature type="region of interest" description="Disordered" evidence="1">
    <location>
        <begin position="250"/>
        <end position="276"/>
    </location>
</feature>
<dbReference type="Proteomes" id="UP000317494">
    <property type="component" value="Unassembled WGS sequence"/>
</dbReference>
<reference evidence="4 5" key="1">
    <citation type="journal article" date="2019" name="Sci. Rep.">
        <title>Comparative genomics of chytrid fungi reveal insights into the obligate biotrophic and pathogenic lifestyle of Synchytrium endobioticum.</title>
        <authorList>
            <person name="van de Vossenberg B.T.L.H."/>
            <person name="Warris S."/>
            <person name="Nguyen H.D.T."/>
            <person name="van Gent-Pelzer M.P.E."/>
            <person name="Joly D.L."/>
            <person name="van de Geest H.C."/>
            <person name="Bonants P.J.M."/>
            <person name="Smith D.S."/>
            <person name="Levesque C.A."/>
            <person name="van der Lee T.A.J."/>
        </authorList>
    </citation>
    <scope>NUCLEOTIDE SEQUENCE [LARGE SCALE GENOMIC DNA]</scope>
    <source>
        <strain evidence="2 5">LEV6574</strain>
        <strain evidence="3 4">MB42</strain>
    </source>
</reference>